<dbReference type="SUPFAM" id="SSF69118">
    <property type="entry name" value="AhpD-like"/>
    <property type="match status" value="1"/>
</dbReference>
<comment type="subcellular location">
    <subcellularLocation>
        <location evidence="1">Cytoplasm</location>
    </subcellularLocation>
</comment>
<dbReference type="InterPro" id="IPR006730">
    <property type="entry name" value="Sestrin"/>
</dbReference>
<dbReference type="GO" id="GO:0005737">
    <property type="term" value="C:cytoplasm"/>
    <property type="evidence" value="ECO:0007669"/>
    <property type="project" value="UniProtKB-SubCell"/>
</dbReference>
<evidence type="ECO:0000256" key="2">
    <source>
        <dbReference type="ARBA" id="ARBA00008350"/>
    </source>
</evidence>
<evidence type="ECO:0000313" key="5">
    <source>
        <dbReference type="Proteomes" id="UP000054937"/>
    </source>
</evidence>
<dbReference type="GO" id="GO:1901031">
    <property type="term" value="P:regulation of response to reactive oxygen species"/>
    <property type="evidence" value="ECO:0007669"/>
    <property type="project" value="InterPro"/>
</dbReference>
<dbReference type="EMBL" id="LDAU01000135">
    <property type="protein sequence ID" value="KRX03348.1"/>
    <property type="molecule type" value="Genomic_DNA"/>
</dbReference>
<dbReference type="GO" id="GO:0016239">
    <property type="term" value="P:positive regulation of macroautophagy"/>
    <property type="evidence" value="ECO:0007669"/>
    <property type="project" value="TreeGrafter"/>
</dbReference>
<dbReference type="GO" id="GO:1990253">
    <property type="term" value="P:cellular response to leucine starvation"/>
    <property type="evidence" value="ECO:0007669"/>
    <property type="project" value="TreeGrafter"/>
</dbReference>
<organism evidence="4 5">
    <name type="scientific">Pseudocohnilembus persalinus</name>
    <name type="common">Ciliate</name>
    <dbReference type="NCBI Taxonomy" id="266149"/>
    <lineage>
        <taxon>Eukaryota</taxon>
        <taxon>Sar</taxon>
        <taxon>Alveolata</taxon>
        <taxon>Ciliophora</taxon>
        <taxon>Intramacronucleata</taxon>
        <taxon>Oligohymenophorea</taxon>
        <taxon>Scuticociliatia</taxon>
        <taxon>Philasterida</taxon>
        <taxon>Pseudocohnilembidae</taxon>
        <taxon>Pseudocohnilembus</taxon>
    </lineage>
</organism>
<dbReference type="GO" id="GO:1904262">
    <property type="term" value="P:negative regulation of TORC1 signaling"/>
    <property type="evidence" value="ECO:0007669"/>
    <property type="project" value="TreeGrafter"/>
</dbReference>
<protein>
    <submittedName>
        <fullName evidence="4">Uncharacterized protein</fullName>
    </submittedName>
</protein>
<evidence type="ECO:0000256" key="3">
    <source>
        <dbReference type="ARBA" id="ARBA00022490"/>
    </source>
</evidence>
<comment type="caution">
    <text evidence="4">The sequence shown here is derived from an EMBL/GenBank/DDBJ whole genome shotgun (WGS) entry which is preliminary data.</text>
</comment>
<dbReference type="OrthoDB" id="286735at2759"/>
<dbReference type="PANTHER" id="PTHR12474:SF0">
    <property type="entry name" value="SESTRIN HOMOLOG"/>
    <property type="match status" value="1"/>
</dbReference>
<dbReference type="GO" id="GO:0016684">
    <property type="term" value="F:oxidoreductase activity, acting on peroxide as acceptor"/>
    <property type="evidence" value="ECO:0007669"/>
    <property type="project" value="TreeGrafter"/>
</dbReference>
<sequence length="445" mass="52237">MEEQLKDFKNLELEHPFCQNPLKQEVQNTVPTFLSEEIEDRQEDKEEIPAEQAILRFHQQNQVPNIQYLAKAIQQNDQEKILNPPWTTITMKKIKTNQVLELLAEIYNKYRGKIPQLERIWLWYPDFLYFKEQLYTYIFEDGPLKPEFRQYIAIIASASMDCDYIFGRLTQTFLELGGDPQWIKIGQKALPSKLQKIQQLVNIMAYQPWVIIDKKIECNYIKQLKSGDEPWSNAEILHAASIILLIQFSCGYQTSFGILPEKEQYFQSQFNTQIESDLGKLNRKSSQLSINNQHKLFVLKGNEFSFKIHGVAIISEYDEQLGVQLLEFIETIKGMTNNRFGNNEYQTHPFRKAIRLYIENLLGYKHDDVNYKDHVPNMNDLLPKNLKNFLRIIIKRPKQMSQKDYDDIPLKGLDITEISHIILLALQAKMETCLTYLCSALIKND</sequence>
<keyword evidence="5" id="KW-1185">Reference proteome</keyword>
<evidence type="ECO:0000256" key="1">
    <source>
        <dbReference type="ARBA" id="ARBA00004496"/>
    </source>
</evidence>
<dbReference type="InterPro" id="IPR029032">
    <property type="entry name" value="AhpD-like"/>
</dbReference>
<accession>A0A0V0QM97</accession>
<evidence type="ECO:0000313" key="4">
    <source>
        <dbReference type="EMBL" id="KRX03348.1"/>
    </source>
</evidence>
<dbReference type="Pfam" id="PF04636">
    <property type="entry name" value="PA26"/>
    <property type="match status" value="2"/>
</dbReference>
<dbReference type="InParanoid" id="A0A0V0QM97"/>
<dbReference type="PANTHER" id="PTHR12474">
    <property type="entry name" value="P53 REGULATED PA26 NUCLEAR PROTEIN SESTRIN"/>
    <property type="match status" value="1"/>
</dbReference>
<dbReference type="Gene3D" id="1.20.1290.10">
    <property type="entry name" value="AhpD-like"/>
    <property type="match status" value="1"/>
</dbReference>
<reference evidence="4 5" key="1">
    <citation type="journal article" date="2015" name="Sci. Rep.">
        <title>Genome of the facultative scuticociliatosis pathogen Pseudocohnilembus persalinus provides insight into its virulence through horizontal gene transfer.</title>
        <authorList>
            <person name="Xiong J."/>
            <person name="Wang G."/>
            <person name="Cheng J."/>
            <person name="Tian M."/>
            <person name="Pan X."/>
            <person name="Warren A."/>
            <person name="Jiang C."/>
            <person name="Yuan D."/>
            <person name="Miao W."/>
        </authorList>
    </citation>
    <scope>NUCLEOTIDE SEQUENCE [LARGE SCALE GENOMIC DNA]</scope>
    <source>
        <strain evidence="4">36N120E</strain>
    </source>
</reference>
<dbReference type="OMA" id="CDQVTQV"/>
<keyword evidence="3" id="KW-0963">Cytoplasm</keyword>
<dbReference type="Proteomes" id="UP000054937">
    <property type="component" value="Unassembled WGS sequence"/>
</dbReference>
<dbReference type="GO" id="GO:0071233">
    <property type="term" value="P:cellular response to L-leucine"/>
    <property type="evidence" value="ECO:0007669"/>
    <property type="project" value="TreeGrafter"/>
</dbReference>
<gene>
    <name evidence="4" type="ORF">PPERSA_05706</name>
</gene>
<dbReference type="AlphaFoldDB" id="A0A0V0QM97"/>
<name>A0A0V0QM97_PSEPJ</name>
<dbReference type="GO" id="GO:0005634">
    <property type="term" value="C:nucleus"/>
    <property type="evidence" value="ECO:0007669"/>
    <property type="project" value="InterPro"/>
</dbReference>
<proteinExistence type="inferred from homology"/>
<comment type="similarity">
    <text evidence="2">Belongs to the sestrin family.</text>
</comment>
<dbReference type="GO" id="GO:0070728">
    <property type="term" value="F:L-leucine binding"/>
    <property type="evidence" value="ECO:0007669"/>
    <property type="project" value="TreeGrafter"/>
</dbReference>